<dbReference type="Proteomes" id="UP000198823">
    <property type="component" value="Unassembled WGS sequence"/>
</dbReference>
<evidence type="ECO:0000313" key="2">
    <source>
        <dbReference type="Proteomes" id="UP000198823"/>
    </source>
</evidence>
<dbReference type="STRING" id="426756.SAMN04488126_12435"/>
<proteinExistence type="predicted"/>
<accession>A0A1G7G7Z2</accession>
<dbReference type="AlphaFoldDB" id="A0A1G7G7Z2"/>
<reference evidence="1 2" key="1">
    <citation type="submission" date="2016-10" db="EMBL/GenBank/DDBJ databases">
        <authorList>
            <person name="de Groot N.N."/>
        </authorList>
    </citation>
    <scope>NUCLEOTIDE SEQUENCE [LARGE SCALE GENOMIC DNA]</scope>
    <source>
        <strain evidence="1 2">CGMCC 1.6762</strain>
    </source>
</reference>
<evidence type="ECO:0000313" key="1">
    <source>
        <dbReference type="EMBL" id="SDE84217.1"/>
    </source>
</evidence>
<name>A0A1G7G7Z2_9BACL</name>
<organism evidence="1 2">
    <name type="scientific">Bhargavaea beijingensis</name>
    <dbReference type="NCBI Taxonomy" id="426756"/>
    <lineage>
        <taxon>Bacteria</taxon>
        <taxon>Bacillati</taxon>
        <taxon>Bacillota</taxon>
        <taxon>Bacilli</taxon>
        <taxon>Bacillales</taxon>
        <taxon>Caryophanaceae</taxon>
        <taxon>Bhargavaea</taxon>
    </lineage>
</organism>
<protein>
    <submittedName>
        <fullName evidence="1">Uncharacterized protein</fullName>
    </submittedName>
</protein>
<sequence>MMTPITKPANTVTPYRQSLLFDKTNSPFLSSILCLPITRSCAGKEHRQLFFK</sequence>
<dbReference type="EMBL" id="FNAR01000024">
    <property type="protein sequence ID" value="SDE84217.1"/>
    <property type="molecule type" value="Genomic_DNA"/>
</dbReference>
<gene>
    <name evidence="1" type="ORF">SAMN04488126_12435</name>
</gene>